<feature type="region of interest" description="Disordered" evidence="1">
    <location>
        <begin position="262"/>
        <end position="282"/>
    </location>
</feature>
<sequence>MQKRNILHYFDKKDDSESSSRPNIPCDVHNSNSKSPPKTKRSKTQNDDAQTLSHINTSHYERDPGKRIPIWQYPVDKQDEIRRAYVNMGPFQPISSRYNLLIENLRCQGYDVASDMRGEWNGLQALFLKDCPYAYYVHCYAHQLQLALVAASKEVIVTLTVNAASLGRCVTVYEEQFTSSSRFATKLILDDESKGKHFLDGLHPDIKSRVEVLELTRYAYIVDRALIAERSLEVWKKAPDAFRRNNQQGGSRNRDAFRQGTQFKKHNNGGNNGGNNGSEKTVGDSLLKKNFSPYQRCSRAHFGECYMITGACFGCGKAVHKIKDCLKRHFGFDNALTDEAQWKKSKTQGLVFSITEQDAHASSDVI</sequence>
<dbReference type="AlphaFoldDB" id="A0AAE0ACE4"/>
<organism evidence="2 3">
    <name type="scientific">Dipteronia sinensis</name>
    <dbReference type="NCBI Taxonomy" id="43782"/>
    <lineage>
        <taxon>Eukaryota</taxon>
        <taxon>Viridiplantae</taxon>
        <taxon>Streptophyta</taxon>
        <taxon>Embryophyta</taxon>
        <taxon>Tracheophyta</taxon>
        <taxon>Spermatophyta</taxon>
        <taxon>Magnoliopsida</taxon>
        <taxon>eudicotyledons</taxon>
        <taxon>Gunneridae</taxon>
        <taxon>Pentapetalae</taxon>
        <taxon>rosids</taxon>
        <taxon>malvids</taxon>
        <taxon>Sapindales</taxon>
        <taxon>Sapindaceae</taxon>
        <taxon>Hippocastanoideae</taxon>
        <taxon>Acereae</taxon>
        <taxon>Dipteronia</taxon>
    </lineage>
</organism>
<evidence type="ECO:0000313" key="2">
    <source>
        <dbReference type="EMBL" id="KAK3211199.1"/>
    </source>
</evidence>
<accession>A0AAE0ACE4</accession>
<dbReference type="PANTHER" id="PTHR45749">
    <property type="match status" value="1"/>
</dbReference>
<proteinExistence type="predicted"/>
<dbReference type="Proteomes" id="UP001281410">
    <property type="component" value="Unassembled WGS sequence"/>
</dbReference>
<evidence type="ECO:0000256" key="1">
    <source>
        <dbReference type="SAM" id="MobiDB-lite"/>
    </source>
</evidence>
<comment type="caution">
    <text evidence="2">The sequence shown here is derived from an EMBL/GenBank/DDBJ whole genome shotgun (WGS) entry which is preliminary data.</text>
</comment>
<reference evidence="2" key="1">
    <citation type="journal article" date="2023" name="Plant J.">
        <title>Genome sequences and population genomics provide insights into the demographic history, inbreeding, and mutation load of two 'living fossil' tree species of Dipteronia.</title>
        <authorList>
            <person name="Feng Y."/>
            <person name="Comes H.P."/>
            <person name="Chen J."/>
            <person name="Zhu S."/>
            <person name="Lu R."/>
            <person name="Zhang X."/>
            <person name="Li P."/>
            <person name="Qiu J."/>
            <person name="Olsen K.M."/>
            <person name="Qiu Y."/>
        </authorList>
    </citation>
    <scope>NUCLEOTIDE SEQUENCE</scope>
    <source>
        <strain evidence="2">NBL</strain>
    </source>
</reference>
<feature type="compositionally biased region" description="Polar residues" evidence="1">
    <location>
        <begin position="47"/>
        <end position="58"/>
    </location>
</feature>
<gene>
    <name evidence="2" type="ORF">Dsin_015905</name>
</gene>
<feature type="compositionally biased region" description="Basic and acidic residues" evidence="1">
    <location>
        <begin position="9"/>
        <end position="18"/>
    </location>
</feature>
<keyword evidence="3" id="KW-1185">Reference proteome</keyword>
<feature type="region of interest" description="Disordered" evidence="1">
    <location>
        <begin position="1"/>
        <end position="63"/>
    </location>
</feature>
<dbReference type="EMBL" id="JANJYJ010000005">
    <property type="protein sequence ID" value="KAK3211199.1"/>
    <property type="molecule type" value="Genomic_DNA"/>
</dbReference>
<name>A0AAE0ACE4_9ROSI</name>
<evidence type="ECO:0000313" key="3">
    <source>
        <dbReference type="Proteomes" id="UP001281410"/>
    </source>
</evidence>
<evidence type="ECO:0008006" key="4">
    <source>
        <dbReference type="Google" id="ProtNLM"/>
    </source>
</evidence>
<protein>
    <recommendedName>
        <fullName evidence="4">CCHC-type domain-containing protein</fullName>
    </recommendedName>
</protein>
<dbReference type="PANTHER" id="PTHR45749:SF37">
    <property type="entry name" value="OS05G0311600 PROTEIN"/>
    <property type="match status" value="1"/>
</dbReference>